<dbReference type="SUPFAM" id="SSF52980">
    <property type="entry name" value="Restriction endonuclease-like"/>
    <property type="match status" value="1"/>
</dbReference>
<dbReference type="InterPro" id="IPR011335">
    <property type="entry name" value="Restrct_endonuc-II-like"/>
</dbReference>
<feature type="domain" description="Putative restriction endonuclease" evidence="1">
    <location>
        <begin position="14"/>
        <end position="128"/>
    </location>
</feature>
<evidence type="ECO:0000313" key="3">
    <source>
        <dbReference type="Proteomes" id="UP001524499"/>
    </source>
</evidence>
<name>A0ABT1TJB3_9GAMM</name>
<dbReference type="EMBL" id="JANIBJ010000032">
    <property type="protein sequence ID" value="MCQ8105560.1"/>
    <property type="molecule type" value="Genomic_DNA"/>
</dbReference>
<dbReference type="CDD" id="cd06260">
    <property type="entry name" value="DUF820-like"/>
    <property type="match status" value="1"/>
</dbReference>
<protein>
    <submittedName>
        <fullName evidence="2">Uma2 family endonuclease</fullName>
    </submittedName>
</protein>
<gene>
    <name evidence="2" type="ORF">NP590_15720</name>
</gene>
<dbReference type="InterPro" id="IPR008538">
    <property type="entry name" value="Uma2"/>
</dbReference>
<organism evidence="2 3">
    <name type="scientific">Methylomonas subterranea</name>
    <dbReference type="NCBI Taxonomy" id="2952225"/>
    <lineage>
        <taxon>Bacteria</taxon>
        <taxon>Pseudomonadati</taxon>
        <taxon>Pseudomonadota</taxon>
        <taxon>Gammaproteobacteria</taxon>
        <taxon>Methylococcales</taxon>
        <taxon>Methylococcaceae</taxon>
        <taxon>Methylomonas</taxon>
    </lineage>
</organism>
<reference evidence="2 3" key="1">
    <citation type="submission" date="2022-07" db="EMBL/GenBank/DDBJ databases">
        <title>Methylomonas rivi sp. nov., Methylomonas rosea sp. nov., Methylomonas aureus sp. nov. and Methylomonas subterranea sp. nov., four novel methanotrophs isolated from a freshwater creek and the deep terrestrial subsurface.</title>
        <authorList>
            <person name="Abin C."/>
            <person name="Sankaranarayanan K."/>
            <person name="Garner C."/>
            <person name="Sindelar R."/>
            <person name="Kotary K."/>
            <person name="Garner R."/>
            <person name="Barclay S."/>
            <person name="Lawson P."/>
            <person name="Krumholz L."/>
        </authorList>
    </citation>
    <scope>NUCLEOTIDE SEQUENCE [LARGE SCALE GENOMIC DNA]</scope>
    <source>
        <strain evidence="2 3">SURF-2</strain>
    </source>
</reference>
<proteinExistence type="predicted"/>
<dbReference type="PANTHER" id="PTHR36558">
    <property type="entry name" value="GLR1098 PROTEIN"/>
    <property type="match status" value="1"/>
</dbReference>
<comment type="caution">
    <text evidence="2">The sequence shown here is derived from an EMBL/GenBank/DDBJ whole genome shotgun (WGS) entry which is preliminary data.</text>
</comment>
<dbReference type="InterPro" id="IPR012296">
    <property type="entry name" value="Nuclease_put_TT1808"/>
</dbReference>
<accession>A0ABT1TJB3</accession>
<dbReference type="PANTHER" id="PTHR36558:SF1">
    <property type="entry name" value="RESTRICTION ENDONUCLEASE DOMAIN-CONTAINING PROTEIN-RELATED"/>
    <property type="match status" value="1"/>
</dbReference>
<dbReference type="GO" id="GO:0004519">
    <property type="term" value="F:endonuclease activity"/>
    <property type="evidence" value="ECO:0007669"/>
    <property type="project" value="UniProtKB-KW"/>
</dbReference>
<evidence type="ECO:0000259" key="1">
    <source>
        <dbReference type="Pfam" id="PF05685"/>
    </source>
</evidence>
<keyword evidence="2" id="KW-0255">Endonuclease</keyword>
<keyword evidence="2" id="KW-0378">Hydrolase</keyword>
<dbReference type="Gene3D" id="3.90.1570.10">
    <property type="entry name" value="tt1808, chain A"/>
    <property type="match status" value="1"/>
</dbReference>
<keyword evidence="2" id="KW-0540">Nuclease</keyword>
<evidence type="ECO:0000313" key="2">
    <source>
        <dbReference type="EMBL" id="MCQ8105560.1"/>
    </source>
</evidence>
<keyword evidence="3" id="KW-1185">Reference proteome</keyword>
<sequence length="202" mass="23048">MSVPLLKVNHLSAEDYLEMELSSPIKHEYVAGEIFAMTGTSDSHNTISQNLAFILREHLRGTPCRVFMSDLKLKVAAADAYFYPDLMVTCETAPDIYFREQPKLVVEVSSDFSTKFDREHKYRMYQALESLRIRAGRPKLHGRARVSADRRRLEYGDLHRRHRDSAAFGGIGDSHRKDLRVSLGLELSPSRYRITPPGSHLA</sequence>
<dbReference type="RefSeq" id="WP_256603572.1">
    <property type="nucleotide sequence ID" value="NZ_JANIBJ010000032.1"/>
</dbReference>
<dbReference type="Pfam" id="PF05685">
    <property type="entry name" value="Uma2"/>
    <property type="match status" value="1"/>
</dbReference>
<dbReference type="Proteomes" id="UP001524499">
    <property type="component" value="Unassembled WGS sequence"/>
</dbReference>